<comment type="caution">
    <text evidence="1">The sequence shown here is derived from an EMBL/GenBank/DDBJ whole genome shotgun (WGS) entry which is preliminary data.</text>
</comment>
<name>A0A1R3HIJ2_9ROSI</name>
<evidence type="ECO:0000313" key="2">
    <source>
        <dbReference type="Proteomes" id="UP000187203"/>
    </source>
</evidence>
<keyword evidence="2" id="KW-1185">Reference proteome</keyword>
<gene>
    <name evidence="1" type="ORF">COLO4_28760</name>
</gene>
<sequence length="62" mass="7350">MHRRNCRSPESGWVRKFADRLLFDLPSSNLDLALTFAGTDWKLKIKGKNKTEERRLSEWRTS</sequence>
<protein>
    <submittedName>
        <fullName evidence="1">Uncharacterized protein</fullName>
    </submittedName>
</protein>
<dbReference type="AlphaFoldDB" id="A0A1R3HIJ2"/>
<proteinExistence type="predicted"/>
<reference evidence="2" key="1">
    <citation type="submission" date="2013-09" db="EMBL/GenBank/DDBJ databases">
        <title>Corchorus olitorius genome sequencing.</title>
        <authorList>
            <person name="Alam M."/>
            <person name="Haque M.S."/>
            <person name="Islam M.S."/>
            <person name="Emdad E.M."/>
            <person name="Islam M.M."/>
            <person name="Ahmed B."/>
            <person name="Halim A."/>
            <person name="Hossen Q.M.M."/>
            <person name="Hossain M.Z."/>
            <person name="Ahmed R."/>
            <person name="Khan M.M."/>
            <person name="Islam R."/>
            <person name="Rashid M.M."/>
            <person name="Khan S.A."/>
            <person name="Rahman M.S."/>
            <person name="Alam M."/>
            <person name="Yahiya A.S."/>
            <person name="Khan M.S."/>
            <person name="Azam M.S."/>
            <person name="Haque T."/>
            <person name="Lashkar M.Z.H."/>
            <person name="Akhand A.I."/>
            <person name="Morshed G."/>
            <person name="Roy S."/>
            <person name="Uddin K.S."/>
            <person name="Rabeya T."/>
            <person name="Hossain A.S."/>
            <person name="Chowdhury A."/>
            <person name="Snigdha A.R."/>
            <person name="Mortoza M.S."/>
            <person name="Matin S.A."/>
            <person name="Hoque S.M.E."/>
            <person name="Islam M.K."/>
            <person name="Roy D.K."/>
            <person name="Haider R."/>
            <person name="Moosa M.M."/>
            <person name="Elias S.M."/>
            <person name="Hasan A.M."/>
            <person name="Jahan S."/>
            <person name="Shafiuddin M."/>
            <person name="Mahmood N."/>
            <person name="Shommy N.S."/>
        </authorList>
    </citation>
    <scope>NUCLEOTIDE SEQUENCE [LARGE SCALE GENOMIC DNA]</scope>
    <source>
        <strain evidence="2">cv. O-4</strain>
    </source>
</reference>
<evidence type="ECO:0000313" key="1">
    <source>
        <dbReference type="EMBL" id="OMO70115.1"/>
    </source>
</evidence>
<accession>A0A1R3HIJ2</accession>
<dbReference type="Proteomes" id="UP000187203">
    <property type="component" value="Unassembled WGS sequence"/>
</dbReference>
<dbReference type="EMBL" id="AWUE01020039">
    <property type="protein sequence ID" value="OMO70115.1"/>
    <property type="molecule type" value="Genomic_DNA"/>
</dbReference>
<organism evidence="1 2">
    <name type="scientific">Corchorus olitorius</name>
    <dbReference type="NCBI Taxonomy" id="93759"/>
    <lineage>
        <taxon>Eukaryota</taxon>
        <taxon>Viridiplantae</taxon>
        <taxon>Streptophyta</taxon>
        <taxon>Embryophyta</taxon>
        <taxon>Tracheophyta</taxon>
        <taxon>Spermatophyta</taxon>
        <taxon>Magnoliopsida</taxon>
        <taxon>eudicotyledons</taxon>
        <taxon>Gunneridae</taxon>
        <taxon>Pentapetalae</taxon>
        <taxon>rosids</taxon>
        <taxon>malvids</taxon>
        <taxon>Malvales</taxon>
        <taxon>Malvaceae</taxon>
        <taxon>Grewioideae</taxon>
        <taxon>Apeibeae</taxon>
        <taxon>Corchorus</taxon>
    </lineage>
</organism>